<dbReference type="EMBL" id="CYRY02046597">
    <property type="protein sequence ID" value="VCX42353.1"/>
    <property type="molecule type" value="Genomic_DNA"/>
</dbReference>
<protein>
    <recommendedName>
        <fullName evidence="4">Secreted protein</fullName>
    </recommendedName>
</protein>
<organism evidence="2 3">
    <name type="scientific">Gulo gulo</name>
    <name type="common">Wolverine</name>
    <name type="synonym">Gluton</name>
    <dbReference type="NCBI Taxonomy" id="48420"/>
    <lineage>
        <taxon>Eukaryota</taxon>
        <taxon>Metazoa</taxon>
        <taxon>Chordata</taxon>
        <taxon>Craniata</taxon>
        <taxon>Vertebrata</taxon>
        <taxon>Euteleostomi</taxon>
        <taxon>Mammalia</taxon>
        <taxon>Eutheria</taxon>
        <taxon>Laurasiatheria</taxon>
        <taxon>Carnivora</taxon>
        <taxon>Caniformia</taxon>
        <taxon>Musteloidea</taxon>
        <taxon>Mustelidae</taxon>
        <taxon>Guloninae</taxon>
        <taxon>Gulo</taxon>
    </lineage>
</organism>
<dbReference type="AlphaFoldDB" id="A0A9X9QAS8"/>
<evidence type="ECO:0000313" key="2">
    <source>
        <dbReference type="EMBL" id="VCX42353.1"/>
    </source>
</evidence>
<reference evidence="2 3" key="1">
    <citation type="submission" date="2018-10" db="EMBL/GenBank/DDBJ databases">
        <authorList>
            <person name="Ekblom R."/>
            <person name="Jareborg N."/>
        </authorList>
    </citation>
    <scope>NUCLEOTIDE SEQUENCE [LARGE SCALE GENOMIC DNA]</scope>
    <source>
        <tissue evidence="2">Muscle</tissue>
    </source>
</reference>
<name>A0A9X9QAS8_GULGU</name>
<keyword evidence="3" id="KW-1185">Reference proteome</keyword>
<evidence type="ECO:0008006" key="4">
    <source>
        <dbReference type="Google" id="ProtNLM"/>
    </source>
</evidence>
<evidence type="ECO:0000313" key="3">
    <source>
        <dbReference type="Proteomes" id="UP000269945"/>
    </source>
</evidence>
<feature type="signal peptide" evidence="1">
    <location>
        <begin position="1"/>
        <end position="24"/>
    </location>
</feature>
<evidence type="ECO:0000256" key="1">
    <source>
        <dbReference type="SAM" id="SignalP"/>
    </source>
</evidence>
<comment type="caution">
    <text evidence="2">The sequence shown here is derived from an EMBL/GenBank/DDBJ whole genome shotgun (WGS) entry which is preliminary data.</text>
</comment>
<gene>
    <name evidence="2" type="ORF">BN2614_LOCUS4</name>
</gene>
<accession>A0A9X9QAS8</accession>
<feature type="chain" id="PRO_5040978351" description="Secreted protein" evidence="1">
    <location>
        <begin position="25"/>
        <end position="87"/>
    </location>
</feature>
<keyword evidence="1" id="KW-0732">Signal</keyword>
<proteinExistence type="predicted"/>
<sequence>MLPPCFTCFCIFLSLGDLLIRVEAEGPTSIWACWFRVVSFTVIPRPFQSLVVALVRSSPNCSGDCPRRPNLRARADMALTSPPVHVR</sequence>
<dbReference type="Proteomes" id="UP000269945">
    <property type="component" value="Unassembled WGS sequence"/>
</dbReference>